<name>A0A1N6M7A3_9VIBR</name>
<sequence>MAFPSRGKGRDLAQTVGKVMMNKWLFSFVVLVLVGCSSTQTAGLTVESEYQRILYGDKVLASELEVKDISTAEVNDHTRGVVRVKNKTASDQHIQYRFYWYDQQGLDVNARTGPWRQAIIRGMDEMSLSEVAVAPNAVHFRVQIRELNQ</sequence>
<protein>
    <recommendedName>
        <fullName evidence="3">Periplasmic lipoprotein</fullName>
    </recommendedName>
</protein>
<dbReference type="InterPro" id="IPR010824">
    <property type="entry name" value="DUF1425"/>
</dbReference>
<evidence type="ECO:0000313" key="2">
    <source>
        <dbReference type="Proteomes" id="UP000184774"/>
    </source>
</evidence>
<dbReference type="InterPro" id="IPR038483">
    <property type="entry name" value="YcfL-like_sf"/>
</dbReference>
<accession>A0A1N6M7A3</accession>
<evidence type="ECO:0008006" key="3">
    <source>
        <dbReference type="Google" id="ProtNLM"/>
    </source>
</evidence>
<organism evidence="1 2">
    <name type="scientific">Vibrio spartinae</name>
    <dbReference type="NCBI Taxonomy" id="1918945"/>
    <lineage>
        <taxon>Bacteria</taxon>
        <taxon>Pseudomonadati</taxon>
        <taxon>Pseudomonadota</taxon>
        <taxon>Gammaproteobacteria</taxon>
        <taxon>Vibrionales</taxon>
        <taxon>Vibrionaceae</taxon>
        <taxon>Vibrio</taxon>
    </lineage>
</organism>
<dbReference type="Gene3D" id="2.60.40.3230">
    <property type="match status" value="1"/>
</dbReference>
<dbReference type="EMBL" id="FSSB01000018">
    <property type="protein sequence ID" value="SIO95315.1"/>
    <property type="molecule type" value="Genomic_DNA"/>
</dbReference>
<proteinExistence type="predicted"/>
<evidence type="ECO:0000313" key="1">
    <source>
        <dbReference type="EMBL" id="SIO95315.1"/>
    </source>
</evidence>
<reference evidence="1 2" key="1">
    <citation type="submission" date="2016-12" db="EMBL/GenBank/DDBJ databases">
        <authorList>
            <person name="Song W.-J."/>
            <person name="Kurnit D.M."/>
        </authorList>
    </citation>
    <scope>NUCLEOTIDE SEQUENCE [LARGE SCALE GENOMIC DNA]</scope>
    <source>
        <strain evidence="1 2">CECT 9026</strain>
    </source>
</reference>
<dbReference type="AlphaFoldDB" id="A0A1N6M7A3"/>
<dbReference type="Pfam" id="PF07233">
    <property type="entry name" value="DUF1425"/>
    <property type="match status" value="1"/>
</dbReference>
<dbReference type="Proteomes" id="UP000184774">
    <property type="component" value="Unassembled WGS sequence"/>
</dbReference>
<gene>
    <name evidence="1" type="ORF">VSP9026_03057</name>
</gene>
<dbReference type="CDD" id="cd09030">
    <property type="entry name" value="DUF1425"/>
    <property type="match status" value="1"/>
</dbReference>